<reference evidence="9" key="1">
    <citation type="journal article" date="2016" name="BMC Biol.">
        <title>Parallel evolution of highly conserved plastid genome architecture in red seaweeds and seed plants.</title>
        <authorList>
            <person name="Lee J."/>
            <person name="Cho C.H."/>
            <person name="Park S.I."/>
            <person name="Choi J.W."/>
            <person name="Song H.S."/>
            <person name="West J.A."/>
            <person name="Bhattacharya D."/>
            <person name="Yoon H.S."/>
        </authorList>
    </citation>
    <scope>NUCLEOTIDE SEQUENCE</scope>
</reference>
<feature type="domain" description="ResB-like" evidence="8">
    <location>
        <begin position="368"/>
        <end position="428"/>
    </location>
</feature>
<keyword evidence="6" id="KW-0793">Thylakoid</keyword>
<dbReference type="EMBL" id="KX284723">
    <property type="protein sequence ID" value="AOM67208.1"/>
    <property type="molecule type" value="Genomic_DNA"/>
</dbReference>
<geneLocation type="plastid" evidence="9"/>
<feature type="transmembrane region" description="Helical" evidence="7">
    <location>
        <begin position="379"/>
        <end position="399"/>
    </location>
</feature>
<comment type="function">
    <text evidence="6">Required during biogenesis of c-type cytochromes (cytochrome c6 and cytochrome f) at the step of heme attachment.</text>
</comment>
<protein>
    <recommendedName>
        <fullName evidence="6">Cytochrome c biogenesis protein CcsB</fullName>
    </recommendedName>
</protein>
<feature type="transmembrane region" description="Helical" evidence="7">
    <location>
        <begin position="21"/>
        <end position="44"/>
    </location>
</feature>
<dbReference type="RefSeq" id="YP_009297664.1">
    <property type="nucleotide sequence ID" value="NC_031177.1"/>
</dbReference>
<organism evidence="9">
    <name type="scientific">Hildenbrandia rivularis</name>
    <dbReference type="NCBI Taxonomy" id="135206"/>
    <lineage>
        <taxon>Eukaryota</taxon>
        <taxon>Rhodophyta</taxon>
        <taxon>Florideophyceae</taxon>
        <taxon>Hildenbrandiophycidae</taxon>
        <taxon>Hildenbrandiales</taxon>
        <taxon>Hildenbrandiaceae</taxon>
        <taxon>Hildenbrandia</taxon>
    </lineage>
</organism>
<dbReference type="HAMAP" id="MF_01392">
    <property type="entry name" value="CytC_Ccs1"/>
    <property type="match status" value="1"/>
</dbReference>
<keyword evidence="3 6" id="KW-0201">Cytochrome c-type biogenesis</keyword>
<comment type="subcellular location">
    <subcellularLocation>
        <location evidence="6">Cellular thylakoid membrane</location>
        <topology evidence="6">Multi-pass membrane protein</topology>
    </subcellularLocation>
    <subcellularLocation>
        <location evidence="1">Membrane</location>
        <topology evidence="1">Multi-pass membrane protein</topology>
    </subcellularLocation>
</comment>
<dbReference type="GO" id="GO:0017004">
    <property type="term" value="P:cytochrome complex assembly"/>
    <property type="evidence" value="ECO:0007669"/>
    <property type="project" value="UniProtKB-UniRule"/>
</dbReference>
<dbReference type="PANTHER" id="PTHR31566:SF0">
    <property type="entry name" value="CYTOCHROME C BIOGENESIS PROTEIN CCS1, CHLOROPLASTIC"/>
    <property type="match status" value="1"/>
</dbReference>
<evidence type="ECO:0000256" key="3">
    <source>
        <dbReference type="ARBA" id="ARBA00022748"/>
    </source>
</evidence>
<evidence type="ECO:0000256" key="2">
    <source>
        <dbReference type="ARBA" id="ARBA00022692"/>
    </source>
</evidence>
<evidence type="ECO:0000256" key="1">
    <source>
        <dbReference type="ARBA" id="ARBA00004141"/>
    </source>
</evidence>
<dbReference type="AlphaFoldDB" id="A0A1C9CFN3"/>
<evidence type="ECO:0000313" key="9">
    <source>
        <dbReference type="EMBL" id="AOM67208.1"/>
    </source>
</evidence>
<feature type="transmembrane region" description="Helical" evidence="7">
    <location>
        <begin position="84"/>
        <end position="106"/>
    </location>
</feature>
<dbReference type="GeneID" id="29074220"/>
<dbReference type="Pfam" id="PF05140">
    <property type="entry name" value="ResB"/>
    <property type="match status" value="2"/>
</dbReference>
<feature type="transmembrane region" description="Helical" evidence="7">
    <location>
        <begin position="172"/>
        <end position="195"/>
    </location>
</feature>
<proteinExistence type="inferred from homology"/>
<dbReference type="InterPro" id="IPR007816">
    <property type="entry name" value="ResB-like_domain"/>
</dbReference>
<evidence type="ECO:0000256" key="4">
    <source>
        <dbReference type="ARBA" id="ARBA00022989"/>
    </source>
</evidence>
<evidence type="ECO:0000259" key="8">
    <source>
        <dbReference type="Pfam" id="PF05140"/>
    </source>
</evidence>
<evidence type="ECO:0000256" key="7">
    <source>
        <dbReference type="SAM" id="Phobius"/>
    </source>
</evidence>
<dbReference type="InterPro" id="IPR023494">
    <property type="entry name" value="Cyt_c_bgen_Ccs1/CcsB/ResB"/>
</dbReference>
<accession>A0A1C9CFN3</accession>
<gene>
    <name evidence="6 9" type="primary">ccs1</name>
    <name evidence="6" type="synonym">ccsB</name>
    <name evidence="9" type="ORF">Hrvl_148</name>
</gene>
<keyword evidence="2 6" id="KW-0812">Transmembrane</keyword>
<comment type="similarity">
    <text evidence="6">Belongs to the Ccs1/CcsB family.</text>
</comment>
<dbReference type="GO" id="GO:0042651">
    <property type="term" value="C:thylakoid membrane"/>
    <property type="evidence" value="ECO:0007669"/>
    <property type="project" value="UniProtKB-UniRule"/>
</dbReference>
<keyword evidence="5 6" id="KW-0472">Membrane</keyword>
<feature type="domain" description="ResB-like" evidence="8">
    <location>
        <begin position="25"/>
        <end position="306"/>
    </location>
</feature>
<keyword evidence="9" id="KW-0934">Plastid</keyword>
<comment type="subunit">
    <text evidence="6">May interact with CcsA.</text>
</comment>
<evidence type="ECO:0000256" key="6">
    <source>
        <dbReference type="HAMAP-Rule" id="MF_01392"/>
    </source>
</evidence>
<name>A0A1C9CFN3_9FLOR</name>
<evidence type="ECO:0000256" key="5">
    <source>
        <dbReference type="ARBA" id="ARBA00023136"/>
    </source>
</evidence>
<sequence>MNSLPLDKTMKTSIWHSIKKLGNLTFAINTLFCIAGFSTIGTIIEQNQNLKFYKDTYPDYRKLLWIIDWKFIKYLQLDHIYTTWWFTTLIILFSSSLIVCTLSTQLPMLKSAKKWKFYFRQQQIAHLQNATSVKSLPFPAFTLILNNNNYYVFQQNNKIYAYKGLLGRIAPIFVHLSIILLLLGSLLSFFGGLIVQEMITVGETIHPQNIIKSGNFGYLQQKFMLRVNNFIVKYNLDNSIQQFLSDLSVLDFNGNQQVKKLVQVNTPLYFQNMTIYQTDWDIVAIRLRLQNNKHIQIPCQPLKQENNKTWISTIRLSPQNTISIIVADLTGKLYIYNQQGYLINITKTHTLLKFECTDIYIESIIARTGLQIKTDPGIWLVYFSFATLIISSTISYTSYSQLWAIYSHNELYFGGKTNRAYLDFEDDLTKITRYYSTTIFNKENNLLKQ</sequence>
<dbReference type="PANTHER" id="PTHR31566">
    <property type="entry name" value="CYTOCHROME C BIOGENESIS PROTEIN CCS1, CHLOROPLASTIC"/>
    <property type="match status" value="1"/>
</dbReference>
<keyword evidence="4 6" id="KW-1133">Transmembrane helix</keyword>